<protein>
    <submittedName>
        <fullName evidence="2">Uncharacterized protein</fullName>
    </submittedName>
</protein>
<proteinExistence type="predicted"/>
<keyword evidence="3" id="KW-1185">Reference proteome</keyword>
<evidence type="ECO:0000256" key="1">
    <source>
        <dbReference type="SAM" id="MobiDB-lite"/>
    </source>
</evidence>
<evidence type="ECO:0000313" key="3">
    <source>
        <dbReference type="Proteomes" id="UP000799118"/>
    </source>
</evidence>
<dbReference type="Proteomes" id="UP000799118">
    <property type="component" value="Unassembled WGS sequence"/>
</dbReference>
<reference evidence="2" key="1">
    <citation type="journal article" date="2019" name="Environ. Microbiol.">
        <title>Fungal ecological strategies reflected in gene transcription - a case study of two litter decomposers.</title>
        <authorList>
            <person name="Barbi F."/>
            <person name="Kohler A."/>
            <person name="Barry K."/>
            <person name="Baskaran P."/>
            <person name="Daum C."/>
            <person name="Fauchery L."/>
            <person name="Ihrmark K."/>
            <person name="Kuo A."/>
            <person name="LaButti K."/>
            <person name="Lipzen A."/>
            <person name="Morin E."/>
            <person name="Grigoriev I.V."/>
            <person name="Henrissat B."/>
            <person name="Lindahl B."/>
            <person name="Martin F."/>
        </authorList>
    </citation>
    <scope>NUCLEOTIDE SEQUENCE</scope>
    <source>
        <strain evidence="2">JB14</strain>
    </source>
</reference>
<sequence>MSIRSAGSSRHRDAVLWTTGGYSALTEGKTRVGAVVGGNSSSGGEDNGEGSFMGATAASASAALTQMSRHQPIKRAKPDGPREGEKSPKKKVESRENGWIWQRNVVMGQTEDEWAKEHKSTTLLLSNLLD</sequence>
<dbReference type="EMBL" id="ML769475">
    <property type="protein sequence ID" value="KAE9398938.1"/>
    <property type="molecule type" value="Genomic_DNA"/>
</dbReference>
<dbReference type="AlphaFoldDB" id="A0A6A4HNJ5"/>
<evidence type="ECO:0000313" key="2">
    <source>
        <dbReference type="EMBL" id="KAE9398938.1"/>
    </source>
</evidence>
<name>A0A6A4HNJ5_9AGAR</name>
<gene>
    <name evidence="2" type="ORF">BT96DRAFT_994368</name>
</gene>
<feature type="compositionally biased region" description="Basic and acidic residues" evidence="1">
    <location>
        <begin position="76"/>
        <end position="96"/>
    </location>
</feature>
<organism evidence="2 3">
    <name type="scientific">Gymnopus androsaceus JB14</name>
    <dbReference type="NCBI Taxonomy" id="1447944"/>
    <lineage>
        <taxon>Eukaryota</taxon>
        <taxon>Fungi</taxon>
        <taxon>Dikarya</taxon>
        <taxon>Basidiomycota</taxon>
        <taxon>Agaricomycotina</taxon>
        <taxon>Agaricomycetes</taxon>
        <taxon>Agaricomycetidae</taxon>
        <taxon>Agaricales</taxon>
        <taxon>Marasmiineae</taxon>
        <taxon>Omphalotaceae</taxon>
        <taxon>Gymnopus</taxon>
    </lineage>
</organism>
<feature type="region of interest" description="Disordered" evidence="1">
    <location>
        <begin position="33"/>
        <end position="97"/>
    </location>
</feature>
<accession>A0A6A4HNJ5</accession>